<gene>
    <name evidence="1" type="ORF">ONOEEDHL_02173</name>
</gene>
<reference evidence="1" key="1">
    <citation type="submission" date="2019-05" db="EMBL/GenBank/DDBJ databases">
        <authorList>
            <person name="Hibberd M."/>
        </authorList>
    </citation>
    <scope>NUCLEOTIDE SEQUENCE</scope>
    <source>
        <strain evidence="1">Neisseria_subflava_BgEED23</strain>
    </source>
</reference>
<name>A0A9X9QXY6_NEISU</name>
<evidence type="ECO:0000313" key="2">
    <source>
        <dbReference type="Proteomes" id="UP000626795"/>
    </source>
</evidence>
<dbReference type="AntiFam" id="ANF00029">
    <property type="entry name" value="Antisense to 16S rRNA"/>
</dbReference>
<dbReference type="AlphaFoldDB" id="A0A9X9QXY6"/>
<evidence type="ECO:0000313" key="1">
    <source>
        <dbReference type="EMBL" id="VTY05817.1"/>
    </source>
</evidence>
<dbReference type="Proteomes" id="UP000626795">
    <property type="component" value="Unassembled WGS sequence"/>
</dbReference>
<organism evidence="1 2">
    <name type="scientific">Neisseria subflava</name>
    <dbReference type="NCBI Taxonomy" id="28449"/>
    <lineage>
        <taxon>Bacteria</taxon>
        <taxon>Pseudomonadati</taxon>
        <taxon>Pseudomonadota</taxon>
        <taxon>Betaproteobacteria</taxon>
        <taxon>Neisseriales</taxon>
        <taxon>Neisseriaceae</taxon>
        <taxon>Neisseria</taxon>
    </lineage>
</organism>
<accession>A0A9X9QXY6</accession>
<protein>
    <submittedName>
        <fullName evidence="1">Uncharacterized protein</fullName>
    </submittedName>
</protein>
<comment type="caution">
    <text evidence="1">The sequence shown here is derived from an EMBL/GenBank/DDBJ whole genome shotgun (WGS) entry which is preliminary data.</text>
</comment>
<proteinExistence type="predicted"/>
<keyword evidence="2" id="KW-1185">Reference proteome</keyword>
<sequence length="74" mass="8295">MHQTSSFSRKEVIQPQVPLRLPCYDFTPVMKHTVVSGLLAVTLPTSGIPHSHGVTGGVYKTRERIHRSMLTCDY</sequence>
<dbReference type="EMBL" id="CABFLZ010000021">
    <property type="protein sequence ID" value="VTY05817.1"/>
    <property type="molecule type" value="Genomic_DNA"/>
</dbReference>